<evidence type="ECO:0000313" key="4">
    <source>
        <dbReference type="Proteomes" id="UP001054902"/>
    </source>
</evidence>
<evidence type="ECO:0000256" key="2">
    <source>
        <dbReference type="SAM" id="SignalP"/>
    </source>
</evidence>
<feature type="region of interest" description="Disordered" evidence="1">
    <location>
        <begin position="767"/>
        <end position="794"/>
    </location>
</feature>
<proteinExistence type="predicted"/>
<evidence type="ECO:0000313" key="3">
    <source>
        <dbReference type="EMBL" id="GFH59647.1"/>
    </source>
</evidence>
<feature type="compositionally biased region" description="Low complexity" evidence="1">
    <location>
        <begin position="772"/>
        <end position="782"/>
    </location>
</feature>
<dbReference type="AlphaFoldDB" id="A0AAD3D908"/>
<comment type="caution">
    <text evidence="3">The sequence shown here is derived from an EMBL/GenBank/DDBJ whole genome shotgun (WGS) entry which is preliminary data.</text>
</comment>
<evidence type="ECO:0008006" key="5">
    <source>
        <dbReference type="Google" id="ProtNLM"/>
    </source>
</evidence>
<feature type="signal peptide" evidence="2">
    <location>
        <begin position="1"/>
        <end position="26"/>
    </location>
</feature>
<organism evidence="3 4">
    <name type="scientific">Chaetoceros tenuissimus</name>
    <dbReference type="NCBI Taxonomy" id="426638"/>
    <lineage>
        <taxon>Eukaryota</taxon>
        <taxon>Sar</taxon>
        <taxon>Stramenopiles</taxon>
        <taxon>Ochrophyta</taxon>
        <taxon>Bacillariophyta</taxon>
        <taxon>Coscinodiscophyceae</taxon>
        <taxon>Chaetocerotophycidae</taxon>
        <taxon>Chaetocerotales</taxon>
        <taxon>Chaetocerotaceae</taxon>
        <taxon>Chaetoceros</taxon>
    </lineage>
</organism>
<keyword evidence="4" id="KW-1185">Reference proteome</keyword>
<reference evidence="3 4" key="1">
    <citation type="journal article" date="2021" name="Sci. Rep.">
        <title>The genome of the diatom Chaetoceros tenuissimus carries an ancient integrated fragment of an extant virus.</title>
        <authorList>
            <person name="Hongo Y."/>
            <person name="Kimura K."/>
            <person name="Takaki Y."/>
            <person name="Yoshida Y."/>
            <person name="Baba S."/>
            <person name="Kobayashi G."/>
            <person name="Nagasaki K."/>
            <person name="Hano T."/>
            <person name="Tomaru Y."/>
        </authorList>
    </citation>
    <scope>NUCLEOTIDE SEQUENCE [LARGE SCALE GENOMIC DNA]</scope>
    <source>
        <strain evidence="3 4">NIES-3715</strain>
    </source>
</reference>
<gene>
    <name evidence="3" type="ORF">CTEN210_16123</name>
</gene>
<dbReference type="EMBL" id="BLLK01000069">
    <property type="protein sequence ID" value="GFH59647.1"/>
    <property type="molecule type" value="Genomic_DNA"/>
</dbReference>
<accession>A0AAD3D908</accession>
<dbReference type="Proteomes" id="UP001054902">
    <property type="component" value="Unassembled WGS sequence"/>
</dbReference>
<keyword evidence="2" id="KW-0732">Signal</keyword>
<dbReference type="SUPFAM" id="SSF55486">
    <property type="entry name" value="Metalloproteases ('zincins'), catalytic domain"/>
    <property type="match status" value="1"/>
</dbReference>
<name>A0AAD3D908_9STRA</name>
<sequence length="1049" mass="115703">MTGHSILAAALQLLLLCGHFTKSTIAKPHERHHQHEHLISTSRRTYEDDKYFSIDDNLYIKESNQIFAHGGVPSASTSSASASGSRQESIWNTIQNLDNNYKVPPFYETINGSKTLTKVKYMVLPIWWSDEDTSNAFDLTPIRNNFDAVVQYYKDMSYNKFELSYQIVPQTVFPVSSVNPSWGNTDEDACVEILRNMGYEQGVNYDSIALVYNVAQNGPFSGGGGWGGLNSRMQWNSYPTYISVLRHEIGHNFGHPHHVSNSYNYRFTKPQMLEGGAENAAPYDGWDMMSGGNDVDDDMNPHFAAASKWFYNWIPDDSIIHMQPEGSTSQCPNCVSSGTFTLRPFEDPNLSPTANRKMGIHIPIAVTDNGETLYSYWLSYRGTGYDGAAANGLSVHLTWFNLDGSNYGSQYDSLNYDAFGDTETTNDSFVENGSCYHIFPSAYMIDRAEDSVNAVQPVVCVESIDVGNSITVTVEFLDTSSPPNQQIATVDTTVKCGNTAEASVIALVSSNNSLVKVEGTGDISTSMCATSGSFAGYYYDQFPYSPLTYSSNVEYGSYLRQASSSSCSTSNYRAVNDETYILVPTSNFSGGRMEISCVKAPEDQFEERAPSKGWRLWADKSHTTSGWAWDISFIQFYTNSDCSGSAIENDGTPVHSGSYDLVYWGPQNAFKTGGTWGGRTDENGEFYIGMTFSTKKEIKCIKFKHSGDKLANEVRVQAKNDSTGEWENSYIAKDLGFENVIEMRYDDTSSPVASPVTNSPVAAPVTNSPVTSPVTNSPVAAPVSPPVSSPTFNEDEFEEQAPSKGWRLWADKSHTTSGWAWDISFIQFYNSVDCSGSAIANDGTPIHSGSYDLQGWGPQNAFTNSGAWGGRTDDNGEFYIGMRFSSAKDIKCIKFKHSGDKLANEVRIQAKNDSTGVWENAYIAKDLGFENVIEMRYDVLDDDGSCVDFPDGIKWNKKGAIRTCSWIEGNPSTRCKKKKAKALCPNACGTTSSWCGSNLADAKGMIQTTPTSTTYKGCAWVRRSSTKIENRCKKGNIALACRLTCKDYV</sequence>
<protein>
    <recommendedName>
        <fullName evidence="5">Peptidase M11 gametolysin domain-containing protein</fullName>
    </recommendedName>
</protein>
<evidence type="ECO:0000256" key="1">
    <source>
        <dbReference type="SAM" id="MobiDB-lite"/>
    </source>
</evidence>
<feature type="chain" id="PRO_5042198128" description="Peptidase M11 gametolysin domain-containing protein" evidence="2">
    <location>
        <begin position="27"/>
        <end position="1049"/>
    </location>
</feature>